<evidence type="ECO:0000256" key="5">
    <source>
        <dbReference type="ARBA" id="ARBA00023242"/>
    </source>
</evidence>
<feature type="compositionally biased region" description="Basic and acidic residues" evidence="8">
    <location>
        <begin position="559"/>
        <end position="580"/>
    </location>
</feature>
<dbReference type="GO" id="GO:0006303">
    <property type="term" value="P:double-strand break repair via nonhomologous end joining"/>
    <property type="evidence" value="ECO:0007669"/>
    <property type="project" value="TreeGrafter"/>
</dbReference>
<evidence type="ECO:0000259" key="9">
    <source>
        <dbReference type="Pfam" id="PF09302"/>
    </source>
</evidence>
<evidence type="ECO:0000256" key="4">
    <source>
        <dbReference type="ARBA" id="ARBA00023204"/>
    </source>
</evidence>
<accession>A0AAE0WRG0</accession>
<feature type="compositionally biased region" description="Polar residues" evidence="8">
    <location>
        <begin position="508"/>
        <end position="520"/>
    </location>
</feature>
<feature type="compositionally biased region" description="Pro residues" evidence="8">
    <location>
        <begin position="405"/>
        <end position="415"/>
    </location>
</feature>
<dbReference type="InterPro" id="IPR053829">
    <property type="entry name" value="XLF-like_CC"/>
</dbReference>
<evidence type="ECO:0000313" key="12">
    <source>
        <dbReference type="Proteomes" id="UP001274830"/>
    </source>
</evidence>
<keyword evidence="12" id="KW-1185">Reference proteome</keyword>
<evidence type="ECO:0000256" key="3">
    <source>
        <dbReference type="ARBA" id="ARBA00023125"/>
    </source>
</evidence>
<dbReference type="Proteomes" id="UP001274830">
    <property type="component" value="Unassembled WGS sequence"/>
</dbReference>
<dbReference type="InterPro" id="IPR052287">
    <property type="entry name" value="NHEJ_factor"/>
</dbReference>
<evidence type="ECO:0000256" key="6">
    <source>
        <dbReference type="ARBA" id="ARBA00025747"/>
    </source>
</evidence>
<feature type="domain" description="XLF-like coiled-coil region" evidence="10">
    <location>
        <begin position="123"/>
        <end position="176"/>
    </location>
</feature>
<dbReference type="InterPro" id="IPR015381">
    <property type="entry name" value="XLF-like_N"/>
</dbReference>
<sequence length="589" mass="64410">MASWKSIRLPQDNLPHLLVKARLDPTGYTIHLTDLSRIWSETLTKREVERRAIKEDCSIDPGEDDQQYSILLDKLRSTLTQQDNTTLTLKPAQQADGLLLDLSAPLPHPLQPLKWTIHLTLQPQPQIATQLIHPLILLSQTQHSQTHHLIHHELSEKDRIIAKLTDRLETSGNDLTTVFPGVSHVKLSRRKTQREQLARYVRGLGDFDEGLWRQQVKDAHREDGAGSVGLEAMEGVLSELPEAVTEGEAEYAQEWWKTLDESRISQKSNSHPAGTTNGPAKQGSARPTPAPPADTDHEIPTTNDDSFDADFQRQGTPPHLRQSNHRPSPAITNPTSLKSPLPAPPPVAVQPDDESTEDESDLDAPIKKARPGQASHSSMPTRRRSVNPDVPLAESSASERQKHSSPPPVSPPQQAPQPRGKLGAIGGKLNAPATPSPPPEAEQELESMEVDPGPAPGKPRTKLGTIGGRSKTSTTPPPGEPVTISTTASPAKRHGLGTIGGKKAGKLTTASATDTNQPRQVSERPSAAASASATTATERKSRAPERNEIARKPTLPRETSQERADRKRNELKRQLDEKAKVPVKKKRKF</sequence>
<comment type="similarity">
    <text evidence="6">Belongs to the XRCC4-XLF family. XLF subfamily.</text>
</comment>
<dbReference type="InterPro" id="IPR038051">
    <property type="entry name" value="XRCC4-like_N_sf"/>
</dbReference>
<proteinExistence type="inferred from homology"/>
<feature type="compositionally biased region" description="Low complexity" evidence="8">
    <location>
        <begin position="526"/>
        <end position="536"/>
    </location>
</feature>
<evidence type="ECO:0000256" key="1">
    <source>
        <dbReference type="ARBA" id="ARBA00004123"/>
    </source>
</evidence>
<feature type="compositionally biased region" description="Polar residues" evidence="8">
    <location>
        <begin position="265"/>
        <end position="279"/>
    </location>
</feature>
<comment type="caution">
    <text evidence="11">The sequence shown here is derived from an EMBL/GenBank/DDBJ whole genome shotgun (WGS) entry which is preliminary data.</text>
</comment>
<evidence type="ECO:0000256" key="7">
    <source>
        <dbReference type="ARBA" id="ARBA00044529"/>
    </source>
</evidence>
<dbReference type="PANTHER" id="PTHR32235:SF1">
    <property type="entry name" value="NON-HOMOLOGOUS END-JOINING FACTOR 1"/>
    <property type="match status" value="1"/>
</dbReference>
<dbReference type="AlphaFoldDB" id="A0AAE0WRG0"/>
<dbReference type="Pfam" id="PF09302">
    <property type="entry name" value="XLF"/>
    <property type="match status" value="1"/>
</dbReference>
<feature type="domain" description="XLF-like N-terminal" evidence="9">
    <location>
        <begin position="3"/>
        <end position="120"/>
    </location>
</feature>
<evidence type="ECO:0000256" key="2">
    <source>
        <dbReference type="ARBA" id="ARBA00022763"/>
    </source>
</evidence>
<evidence type="ECO:0000256" key="8">
    <source>
        <dbReference type="SAM" id="MobiDB-lite"/>
    </source>
</evidence>
<feature type="region of interest" description="Disordered" evidence="8">
    <location>
        <begin position="263"/>
        <end position="589"/>
    </location>
</feature>
<keyword evidence="4" id="KW-0234">DNA repair</keyword>
<dbReference type="EMBL" id="JAUTXT010000009">
    <property type="protein sequence ID" value="KAK3676664.1"/>
    <property type="molecule type" value="Genomic_DNA"/>
</dbReference>
<dbReference type="CDD" id="cd22285">
    <property type="entry name" value="HD_XLF_N"/>
    <property type="match status" value="1"/>
</dbReference>
<comment type="subcellular location">
    <subcellularLocation>
        <location evidence="1">Nucleus</location>
    </subcellularLocation>
</comment>
<dbReference type="GO" id="GO:0045027">
    <property type="term" value="F:DNA end binding"/>
    <property type="evidence" value="ECO:0007669"/>
    <property type="project" value="TreeGrafter"/>
</dbReference>
<feature type="compositionally biased region" description="Basic and acidic residues" evidence="8">
    <location>
        <begin position="537"/>
        <end position="551"/>
    </location>
</feature>
<keyword evidence="2" id="KW-0227">DNA damage</keyword>
<reference evidence="11" key="1">
    <citation type="submission" date="2023-07" db="EMBL/GenBank/DDBJ databases">
        <title>Black Yeasts Isolated from many extreme environments.</title>
        <authorList>
            <person name="Coleine C."/>
            <person name="Stajich J.E."/>
            <person name="Selbmann L."/>
        </authorList>
    </citation>
    <scope>NUCLEOTIDE SEQUENCE</scope>
    <source>
        <strain evidence="11">CCFEE 5485</strain>
    </source>
</reference>
<dbReference type="GO" id="GO:0032807">
    <property type="term" value="C:DNA ligase IV complex"/>
    <property type="evidence" value="ECO:0007669"/>
    <property type="project" value="TreeGrafter"/>
</dbReference>
<dbReference type="Gene3D" id="2.170.210.10">
    <property type="entry name" value="DNA double-strand break repair and VJ recombination XRCC4, N-terminal"/>
    <property type="match status" value="1"/>
</dbReference>
<keyword evidence="3" id="KW-0238">DNA-binding</keyword>
<organism evidence="11 12">
    <name type="scientific">Recurvomyces mirabilis</name>
    <dbReference type="NCBI Taxonomy" id="574656"/>
    <lineage>
        <taxon>Eukaryota</taxon>
        <taxon>Fungi</taxon>
        <taxon>Dikarya</taxon>
        <taxon>Ascomycota</taxon>
        <taxon>Pezizomycotina</taxon>
        <taxon>Dothideomycetes</taxon>
        <taxon>Dothideomycetidae</taxon>
        <taxon>Mycosphaerellales</taxon>
        <taxon>Teratosphaeriaceae</taxon>
        <taxon>Recurvomyces</taxon>
    </lineage>
</organism>
<dbReference type="PANTHER" id="PTHR32235">
    <property type="entry name" value="NON-HOMOLOGOUS END-JOINING FACTOR 1"/>
    <property type="match status" value="1"/>
</dbReference>
<name>A0AAE0WRG0_9PEZI</name>
<evidence type="ECO:0000313" key="11">
    <source>
        <dbReference type="EMBL" id="KAK3676664.1"/>
    </source>
</evidence>
<feature type="compositionally biased region" description="Acidic residues" evidence="8">
    <location>
        <begin position="351"/>
        <end position="362"/>
    </location>
</feature>
<keyword evidence="5" id="KW-0539">Nucleus</keyword>
<dbReference type="Pfam" id="PF21928">
    <property type="entry name" value="XLF_CC"/>
    <property type="match status" value="1"/>
</dbReference>
<evidence type="ECO:0000259" key="10">
    <source>
        <dbReference type="Pfam" id="PF21928"/>
    </source>
</evidence>
<gene>
    <name evidence="11" type="ORF">LTR78_003439</name>
</gene>
<protein>
    <recommendedName>
        <fullName evidence="7">Non-homologous end-joining factor 1</fullName>
    </recommendedName>
</protein>